<dbReference type="AlphaFoldDB" id="A0A7Z0DH76"/>
<evidence type="ECO:0000313" key="3">
    <source>
        <dbReference type="Proteomes" id="UP000564496"/>
    </source>
</evidence>
<comment type="caution">
    <text evidence="2">The sequence shown here is derived from an EMBL/GenBank/DDBJ whole genome shotgun (WGS) entry which is preliminary data.</text>
</comment>
<feature type="transmembrane region" description="Helical" evidence="1">
    <location>
        <begin position="16"/>
        <end position="37"/>
    </location>
</feature>
<keyword evidence="1" id="KW-0812">Transmembrane</keyword>
<reference evidence="2 3" key="1">
    <citation type="submission" date="2020-07" db="EMBL/GenBank/DDBJ databases">
        <title>Sequencing the genomes of 1000 actinobacteria strains.</title>
        <authorList>
            <person name="Klenk H.-P."/>
        </authorList>
    </citation>
    <scope>NUCLEOTIDE SEQUENCE [LARGE SCALE GENOMIC DNA]</scope>
    <source>
        <strain evidence="2 3">DSM 26487</strain>
    </source>
</reference>
<dbReference type="Proteomes" id="UP000564496">
    <property type="component" value="Unassembled WGS sequence"/>
</dbReference>
<proteinExistence type="predicted"/>
<protein>
    <submittedName>
        <fullName evidence="2">Uncharacterized protein</fullName>
    </submittedName>
</protein>
<evidence type="ECO:0000313" key="2">
    <source>
        <dbReference type="EMBL" id="NYI75509.1"/>
    </source>
</evidence>
<keyword evidence="1" id="KW-0472">Membrane</keyword>
<organism evidence="2 3">
    <name type="scientific">Nocardioides panzhihuensis</name>
    <dbReference type="NCBI Taxonomy" id="860243"/>
    <lineage>
        <taxon>Bacteria</taxon>
        <taxon>Bacillati</taxon>
        <taxon>Actinomycetota</taxon>
        <taxon>Actinomycetes</taxon>
        <taxon>Propionibacteriales</taxon>
        <taxon>Nocardioidaceae</taxon>
        <taxon>Nocardioides</taxon>
    </lineage>
</organism>
<accession>A0A7Z0DH76</accession>
<dbReference type="EMBL" id="JACBZR010000001">
    <property type="protein sequence ID" value="NYI75509.1"/>
    <property type="molecule type" value="Genomic_DNA"/>
</dbReference>
<keyword evidence="1" id="KW-1133">Transmembrane helix</keyword>
<dbReference type="RefSeq" id="WP_425490778.1">
    <property type="nucleotide sequence ID" value="NZ_JACBZR010000001.1"/>
</dbReference>
<keyword evidence="3" id="KW-1185">Reference proteome</keyword>
<evidence type="ECO:0000256" key="1">
    <source>
        <dbReference type="SAM" id="Phobius"/>
    </source>
</evidence>
<gene>
    <name evidence="2" type="ORF">BJ988_000157</name>
</gene>
<sequence length="38" mass="4317">MSALPPEDREGLVRESVWLLALRVAFIVGRGTVVYLFR</sequence>
<name>A0A7Z0DH76_9ACTN</name>